<reference evidence="2" key="1">
    <citation type="submission" date="2022-07" db="EMBL/GenBank/DDBJ databases">
        <authorList>
            <person name="Trinca V."/>
            <person name="Uliana J.V.C."/>
            <person name="Torres T.T."/>
            <person name="Ward R.J."/>
            <person name="Monesi N."/>
        </authorList>
    </citation>
    <scope>NUCLEOTIDE SEQUENCE</scope>
    <source>
        <strain evidence="2">HSMRA1968</strain>
        <tissue evidence="2">Whole embryos</tissue>
    </source>
</reference>
<keyword evidence="3" id="KW-1185">Reference proteome</keyword>
<name>A0A9Q0MPR7_9DIPT</name>
<evidence type="ECO:0000313" key="2">
    <source>
        <dbReference type="EMBL" id="KAJ6635762.1"/>
    </source>
</evidence>
<dbReference type="AlphaFoldDB" id="A0A9Q0MPR7"/>
<keyword evidence="1" id="KW-0472">Membrane</keyword>
<feature type="non-terminal residue" evidence="2">
    <location>
        <position position="1"/>
    </location>
</feature>
<organism evidence="2 3">
    <name type="scientific">Pseudolycoriella hygida</name>
    <dbReference type="NCBI Taxonomy" id="35572"/>
    <lineage>
        <taxon>Eukaryota</taxon>
        <taxon>Metazoa</taxon>
        <taxon>Ecdysozoa</taxon>
        <taxon>Arthropoda</taxon>
        <taxon>Hexapoda</taxon>
        <taxon>Insecta</taxon>
        <taxon>Pterygota</taxon>
        <taxon>Neoptera</taxon>
        <taxon>Endopterygota</taxon>
        <taxon>Diptera</taxon>
        <taxon>Nematocera</taxon>
        <taxon>Sciaroidea</taxon>
        <taxon>Sciaridae</taxon>
        <taxon>Pseudolycoriella</taxon>
    </lineage>
</organism>
<feature type="transmembrane region" description="Helical" evidence="1">
    <location>
        <begin position="20"/>
        <end position="37"/>
    </location>
</feature>
<dbReference type="EMBL" id="WJQU01000004">
    <property type="protein sequence ID" value="KAJ6635762.1"/>
    <property type="molecule type" value="Genomic_DNA"/>
</dbReference>
<sequence>TQIQTLNCSFVFFLPTQPPFLSVGFLIPQFYLTLLFLESEFLLFTTNALNELFSSTTKFA</sequence>
<comment type="caution">
    <text evidence="2">The sequence shown here is derived from an EMBL/GenBank/DDBJ whole genome shotgun (WGS) entry which is preliminary data.</text>
</comment>
<accession>A0A9Q0MPR7</accession>
<gene>
    <name evidence="2" type="ORF">Bhyg_14348</name>
</gene>
<dbReference type="Proteomes" id="UP001151699">
    <property type="component" value="Chromosome C"/>
</dbReference>
<keyword evidence="1" id="KW-0812">Transmembrane</keyword>
<proteinExistence type="predicted"/>
<protein>
    <submittedName>
        <fullName evidence="2">Uncharacterized protein</fullName>
    </submittedName>
</protein>
<evidence type="ECO:0000256" key="1">
    <source>
        <dbReference type="SAM" id="Phobius"/>
    </source>
</evidence>
<evidence type="ECO:0000313" key="3">
    <source>
        <dbReference type="Proteomes" id="UP001151699"/>
    </source>
</evidence>
<keyword evidence="1" id="KW-1133">Transmembrane helix</keyword>